<organism evidence="2 3">
    <name type="scientific">Alkalithermobacter paradoxus</name>
    <dbReference type="NCBI Taxonomy" id="29349"/>
    <lineage>
        <taxon>Bacteria</taxon>
        <taxon>Bacillati</taxon>
        <taxon>Bacillota</taxon>
        <taxon>Clostridia</taxon>
        <taxon>Peptostreptococcales</taxon>
        <taxon>Tepidibacteraceae</taxon>
        <taxon>Alkalithermobacter</taxon>
    </lineage>
</organism>
<dbReference type="PROSITE" id="PS50887">
    <property type="entry name" value="GGDEF"/>
    <property type="match status" value="1"/>
</dbReference>
<dbReference type="Proteomes" id="UP000190140">
    <property type="component" value="Unassembled WGS sequence"/>
</dbReference>
<dbReference type="SMART" id="SM00267">
    <property type="entry name" value="GGDEF"/>
    <property type="match status" value="1"/>
</dbReference>
<dbReference type="GO" id="GO:0043709">
    <property type="term" value="P:cell adhesion involved in single-species biofilm formation"/>
    <property type="evidence" value="ECO:0007669"/>
    <property type="project" value="TreeGrafter"/>
</dbReference>
<proteinExistence type="predicted"/>
<reference evidence="2 3" key="1">
    <citation type="submission" date="2017-03" db="EMBL/GenBank/DDBJ databases">
        <title>Genome sequence of Clostridium thermoalcaliphilum DSM 7309.</title>
        <authorList>
            <person name="Poehlein A."/>
            <person name="Daniel R."/>
        </authorList>
    </citation>
    <scope>NUCLEOTIDE SEQUENCE [LARGE SCALE GENOMIC DNA]</scope>
    <source>
        <strain evidence="2 3">DSM 7309</strain>
    </source>
</reference>
<sequence length="350" mass="41317">MYNIAILILLSIVFILYSKNKRLSYSIKKLNQIKNIMYNVNDIIYNADSIDDMYKSVLEHLIDLIDDASKGSILVYNSEQNYMEFKSCVGYDLDKLKNINLQVEELFLYKENGLKKASIIRNPEKYDELNMSIHNYNKFKQIRALDIKSTISIPLYIDSSLFGIVNIDSCISYTSFSDEDLKLCVHIKNELEMALKNIIYMNKLKEYANFDSLTGIMNRRYFYEKFKDIDEKVVYTLVYIDLNKFKYINDTYGHLEGDEILKKFCFIVSKNIRSDDLFARIGGDEFVILFKNMSEKNGKSKIDDIRKELKHIIDFSVGIKEFRYNDKMSLDELLRIVDTQMYIEKKHRVQ</sequence>
<dbReference type="PANTHER" id="PTHR45138">
    <property type="entry name" value="REGULATORY COMPONENTS OF SENSORY TRANSDUCTION SYSTEM"/>
    <property type="match status" value="1"/>
</dbReference>
<dbReference type="EC" id="2.7.7.65" evidence="2"/>
<dbReference type="Gene3D" id="3.30.450.40">
    <property type="match status" value="1"/>
</dbReference>
<name>A0A1V4I645_9FIRM</name>
<evidence type="ECO:0000259" key="1">
    <source>
        <dbReference type="PROSITE" id="PS50887"/>
    </source>
</evidence>
<dbReference type="NCBIfam" id="TIGR00254">
    <property type="entry name" value="GGDEF"/>
    <property type="match status" value="1"/>
</dbReference>
<dbReference type="Gene3D" id="3.30.70.270">
    <property type="match status" value="1"/>
</dbReference>
<keyword evidence="3" id="KW-1185">Reference proteome</keyword>
<accession>A0A1V4I645</accession>
<evidence type="ECO:0000313" key="3">
    <source>
        <dbReference type="Proteomes" id="UP000190140"/>
    </source>
</evidence>
<keyword evidence="2" id="KW-0548">Nucleotidyltransferase</keyword>
<protein>
    <submittedName>
        <fullName evidence="2">Putative diguanylate cyclase YdaM</fullName>
        <ecNumber evidence="2">2.7.7.65</ecNumber>
    </submittedName>
</protein>
<dbReference type="CDD" id="cd01949">
    <property type="entry name" value="GGDEF"/>
    <property type="match status" value="1"/>
</dbReference>
<gene>
    <name evidence="2" type="primary">ydaM_2</name>
    <name evidence="2" type="ORF">CLOTH_14220</name>
</gene>
<dbReference type="InterPro" id="IPR029787">
    <property type="entry name" value="Nucleotide_cyclase"/>
</dbReference>
<dbReference type="RefSeq" id="WP_079412520.1">
    <property type="nucleotide sequence ID" value="NZ_MZGW01000005.1"/>
</dbReference>
<dbReference type="GO" id="GO:0052621">
    <property type="term" value="F:diguanylate cyclase activity"/>
    <property type="evidence" value="ECO:0007669"/>
    <property type="project" value="UniProtKB-EC"/>
</dbReference>
<dbReference type="EMBL" id="MZGW01000005">
    <property type="protein sequence ID" value="OPJ55364.1"/>
    <property type="molecule type" value="Genomic_DNA"/>
</dbReference>
<dbReference type="Pfam" id="PF00990">
    <property type="entry name" value="GGDEF"/>
    <property type="match status" value="1"/>
</dbReference>
<dbReference type="InterPro" id="IPR043128">
    <property type="entry name" value="Rev_trsase/Diguanyl_cyclase"/>
</dbReference>
<dbReference type="GO" id="GO:1902201">
    <property type="term" value="P:negative regulation of bacterial-type flagellum-dependent cell motility"/>
    <property type="evidence" value="ECO:0007669"/>
    <property type="project" value="TreeGrafter"/>
</dbReference>
<comment type="caution">
    <text evidence="2">The sequence shown here is derived from an EMBL/GenBank/DDBJ whole genome shotgun (WGS) entry which is preliminary data.</text>
</comment>
<dbReference type="AlphaFoldDB" id="A0A1V4I645"/>
<dbReference type="InterPro" id="IPR000160">
    <property type="entry name" value="GGDEF_dom"/>
</dbReference>
<dbReference type="PANTHER" id="PTHR45138:SF6">
    <property type="entry name" value="DIGUANYLATE CYCLASE DGCN"/>
    <property type="match status" value="1"/>
</dbReference>
<dbReference type="InterPro" id="IPR029016">
    <property type="entry name" value="GAF-like_dom_sf"/>
</dbReference>
<dbReference type="InterPro" id="IPR050469">
    <property type="entry name" value="Diguanylate_Cyclase"/>
</dbReference>
<dbReference type="SUPFAM" id="SSF55073">
    <property type="entry name" value="Nucleotide cyclase"/>
    <property type="match status" value="1"/>
</dbReference>
<evidence type="ECO:0000313" key="2">
    <source>
        <dbReference type="EMBL" id="OPJ55364.1"/>
    </source>
</evidence>
<dbReference type="GO" id="GO:0005886">
    <property type="term" value="C:plasma membrane"/>
    <property type="evidence" value="ECO:0007669"/>
    <property type="project" value="TreeGrafter"/>
</dbReference>
<feature type="domain" description="GGDEF" evidence="1">
    <location>
        <begin position="233"/>
        <end position="350"/>
    </location>
</feature>
<keyword evidence="2" id="KW-0808">Transferase</keyword>
<dbReference type="SUPFAM" id="SSF55781">
    <property type="entry name" value="GAF domain-like"/>
    <property type="match status" value="1"/>
</dbReference>
<dbReference type="OrthoDB" id="1751234at2"/>
<dbReference type="STRING" id="29349.CLOTH_14220"/>